<organism evidence="2 3">
    <name type="scientific">Parasponia andersonii</name>
    <name type="common">Sponia andersonii</name>
    <dbReference type="NCBI Taxonomy" id="3476"/>
    <lineage>
        <taxon>Eukaryota</taxon>
        <taxon>Viridiplantae</taxon>
        <taxon>Streptophyta</taxon>
        <taxon>Embryophyta</taxon>
        <taxon>Tracheophyta</taxon>
        <taxon>Spermatophyta</taxon>
        <taxon>Magnoliopsida</taxon>
        <taxon>eudicotyledons</taxon>
        <taxon>Gunneridae</taxon>
        <taxon>Pentapetalae</taxon>
        <taxon>rosids</taxon>
        <taxon>fabids</taxon>
        <taxon>Rosales</taxon>
        <taxon>Cannabaceae</taxon>
        <taxon>Parasponia</taxon>
    </lineage>
</organism>
<keyword evidence="2" id="KW-0472">Membrane</keyword>
<keyword evidence="1" id="KW-0040">ANK repeat</keyword>
<keyword evidence="3" id="KW-1185">Reference proteome</keyword>
<protein>
    <submittedName>
        <fullName evidence="2">Transmembrane protein</fullName>
    </submittedName>
</protein>
<evidence type="ECO:0000313" key="2">
    <source>
        <dbReference type="EMBL" id="PON65216.1"/>
    </source>
</evidence>
<dbReference type="SMART" id="SM00248">
    <property type="entry name" value="ANK"/>
    <property type="match status" value="4"/>
</dbReference>
<dbReference type="Pfam" id="PF00023">
    <property type="entry name" value="Ank"/>
    <property type="match status" value="1"/>
</dbReference>
<evidence type="ECO:0000256" key="1">
    <source>
        <dbReference type="PROSITE-ProRule" id="PRU00023"/>
    </source>
</evidence>
<gene>
    <name evidence="2" type="ORF">PanWU01x14_119220</name>
</gene>
<dbReference type="EMBL" id="JXTB01000090">
    <property type="protein sequence ID" value="PON65216.1"/>
    <property type="molecule type" value="Genomic_DNA"/>
</dbReference>
<dbReference type="OrthoDB" id="1194119at2759"/>
<dbReference type="Proteomes" id="UP000237105">
    <property type="component" value="Unassembled WGS sequence"/>
</dbReference>
<dbReference type="SUPFAM" id="SSF48403">
    <property type="entry name" value="Ankyrin repeat"/>
    <property type="match status" value="1"/>
</dbReference>
<reference evidence="3" key="1">
    <citation type="submission" date="2016-06" db="EMBL/GenBank/DDBJ databases">
        <title>Parallel loss of symbiosis genes in relatives of nitrogen-fixing non-legume Parasponia.</title>
        <authorList>
            <person name="Van Velzen R."/>
            <person name="Holmer R."/>
            <person name="Bu F."/>
            <person name="Rutten L."/>
            <person name="Van Zeijl A."/>
            <person name="Liu W."/>
            <person name="Santuari L."/>
            <person name="Cao Q."/>
            <person name="Sharma T."/>
            <person name="Shen D."/>
            <person name="Roswanjaya Y."/>
            <person name="Wardhani T."/>
            <person name="Kalhor M.S."/>
            <person name="Jansen J."/>
            <person name="Van den Hoogen J."/>
            <person name="Gungor B."/>
            <person name="Hartog M."/>
            <person name="Hontelez J."/>
            <person name="Verver J."/>
            <person name="Yang W.-C."/>
            <person name="Schijlen E."/>
            <person name="Repin R."/>
            <person name="Schilthuizen M."/>
            <person name="Schranz E."/>
            <person name="Heidstra R."/>
            <person name="Miyata K."/>
            <person name="Fedorova E."/>
            <person name="Kohlen W."/>
            <person name="Bisseling T."/>
            <person name="Smit S."/>
            <person name="Geurts R."/>
        </authorList>
    </citation>
    <scope>NUCLEOTIDE SEQUENCE [LARGE SCALE GENOMIC DNA]</scope>
    <source>
        <strain evidence="3">cv. WU1-14</strain>
    </source>
</reference>
<evidence type="ECO:0000313" key="3">
    <source>
        <dbReference type="Proteomes" id="UP000237105"/>
    </source>
</evidence>
<dbReference type="InterPro" id="IPR036770">
    <property type="entry name" value="Ankyrin_rpt-contain_sf"/>
</dbReference>
<proteinExistence type="predicted"/>
<dbReference type="Gene3D" id="1.25.40.20">
    <property type="entry name" value="Ankyrin repeat-containing domain"/>
    <property type="match status" value="2"/>
</dbReference>
<dbReference type="InterPro" id="IPR002110">
    <property type="entry name" value="Ankyrin_rpt"/>
</dbReference>
<dbReference type="AlphaFoldDB" id="A0A2P5CW14"/>
<dbReference type="PANTHER" id="PTHR24121:SF15">
    <property type="entry name" value="ANKYRIN REPEAT PROTEIN"/>
    <property type="match status" value="1"/>
</dbReference>
<dbReference type="PROSITE" id="PS50088">
    <property type="entry name" value="ANK_REPEAT"/>
    <property type="match status" value="1"/>
</dbReference>
<dbReference type="PANTHER" id="PTHR24121">
    <property type="entry name" value="NO MECHANORECEPTOR POTENTIAL C, ISOFORM D-RELATED"/>
    <property type="match status" value="1"/>
</dbReference>
<sequence>MGNDFAEMTSTNEMLEMVWKIRKAMQTGWNEVVNLYESDPIAHETKVNRSGYTALHVAVADGQEDIVEKLVNLIIKTKQNNELEAKSSSTSTTTRAAPEIKNKNGNIVPLRIGNQKGNTPLHLAASIGNLRMCQTIAAVDSRFLLEIKNDAGETPLFLAALHGKKDVFLYLNSILPKHPTTFEATRSFRRDNGDTILHCAINGEYLDLAFLIITLHEELANSFNKDGKTPLHTLASKPSAFKSASNFGKWKTIVYKCIFVEKLKKKCHDGQTSSRSLKDGGDNNHKIYPENYTALVRFFDVLWELAMVGM</sequence>
<name>A0A2P5CW14_PARAD</name>
<dbReference type="Pfam" id="PF12796">
    <property type="entry name" value="Ank_2"/>
    <property type="match status" value="1"/>
</dbReference>
<keyword evidence="2" id="KW-0812">Transmembrane</keyword>
<dbReference type="STRING" id="3476.A0A2P5CW14"/>
<comment type="caution">
    <text evidence="2">The sequence shown here is derived from an EMBL/GenBank/DDBJ whole genome shotgun (WGS) entry which is preliminary data.</text>
</comment>
<feature type="repeat" description="ANK" evidence="1">
    <location>
        <begin position="50"/>
        <end position="72"/>
    </location>
</feature>
<dbReference type="PROSITE" id="PS50297">
    <property type="entry name" value="ANK_REP_REGION"/>
    <property type="match status" value="1"/>
</dbReference>
<accession>A0A2P5CW14</accession>